<accession>A0ABU6R541</accession>
<dbReference type="Proteomes" id="UP001341840">
    <property type="component" value="Unassembled WGS sequence"/>
</dbReference>
<dbReference type="PANTHER" id="PTHR34630:SF34">
    <property type="entry name" value="OS11G0245800 PROTEIN"/>
    <property type="match status" value="1"/>
</dbReference>
<gene>
    <name evidence="1" type="ORF">PIB30_007877</name>
</gene>
<dbReference type="PANTHER" id="PTHR34630">
    <property type="entry name" value="OS11G0677101 PROTEIN"/>
    <property type="match status" value="1"/>
</dbReference>
<dbReference type="EMBL" id="JASCZI010030225">
    <property type="protein sequence ID" value="MED6118987.1"/>
    <property type="molecule type" value="Genomic_DNA"/>
</dbReference>
<dbReference type="SUPFAM" id="SSF52058">
    <property type="entry name" value="L domain-like"/>
    <property type="match status" value="1"/>
</dbReference>
<keyword evidence="2" id="KW-1185">Reference proteome</keyword>
<dbReference type="InterPro" id="IPR032675">
    <property type="entry name" value="LRR_dom_sf"/>
</dbReference>
<name>A0ABU6R541_9FABA</name>
<proteinExistence type="predicted"/>
<reference evidence="1 2" key="1">
    <citation type="journal article" date="2023" name="Plants (Basel)">
        <title>Bridging the Gap: Combining Genomics and Transcriptomics Approaches to Understand Stylosanthes scabra, an Orphan Legume from the Brazilian Caatinga.</title>
        <authorList>
            <person name="Ferreira-Neto J.R.C."/>
            <person name="da Silva M.D."/>
            <person name="Binneck E."/>
            <person name="de Melo N.F."/>
            <person name="da Silva R.H."/>
            <person name="de Melo A.L.T.M."/>
            <person name="Pandolfi V."/>
            <person name="Bustamante F.O."/>
            <person name="Brasileiro-Vidal A.C."/>
            <person name="Benko-Iseppon A.M."/>
        </authorList>
    </citation>
    <scope>NUCLEOTIDE SEQUENCE [LARGE SCALE GENOMIC DNA]</scope>
    <source>
        <tissue evidence="1">Leaves</tissue>
    </source>
</reference>
<comment type="caution">
    <text evidence="1">The sequence shown here is derived from an EMBL/GenBank/DDBJ whole genome shotgun (WGS) entry which is preliminary data.</text>
</comment>
<evidence type="ECO:0000313" key="1">
    <source>
        <dbReference type="EMBL" id="MED6118987.1"/>
    </source>
</evidence>
<dbReference type="Gene3D" id="3.80.10.10">
    <property type="entry name" value="Ribonuclease Inhibitor"/>
    <property type="match status" value="2"/>
</dbReference>
<organism evidence="1 2">
    <name type="scientific">Stylosanthes scabra</name>
    <dbReference type="NCBI Taxonomy" id="79078"/>
    <lineage>
        <taxon>Eukaryota</taxon>
        <taxon>Viridiplantae</taxon>
        <taxon>Streptophyta</taxon>
        <taxon>Embryophyta</taxon>
        <taxon>Tracheophyta</taxon>
        <taxon>Spermatophyta</taxon>
        <taxon>Magnoliopsida</taxon>
        <taxon>eudicotyledons</taxon>
        <taxon>Gunneridae</taxon>
        <taxon>Pentapetalae</taxon>
        <taxon>rosids</taxon>
        <taxon>fabids</taxon>
        <taxon>Fabales</taxon>
        <taxon>Fabaceae</taxon>
        <taxon>Papilionoideae</taxon>
        <taxon>50 kb inversion clade</taxon>
        <taxon>dalbergioids sensu lato</taxon>
        <taxon>Dalbergieae</taxon>
        <taxon>Pterocarpus clade</taxon>
        <taxon>Stylosanthes</taxon>
    </lineage>
</organism>
<sequence length="355" mass="40374">MGNLPKHLPALEELMIEGCEELACSLPRAPKLCKLKVSGGMRLEEVPESLHDITIESTPLAKSVLESLARTQPPHLQCIDIRDCWADISISWDHFPASIQQLTIWCCSNLTFSGQLQQQSLKEIFISGCDSLKLFPLVALPNLEELEIRSCRNLECIEVPQDHDDHVFPSLRHLWIHRCPRLASISTLVLAAPSLEKLTIKCCSEIDSFPDVGLPSSLRVLDINKCPKLTRWIISRGLHSEGLTRLSLSRCYKVKSFPREGCLPTSLESLRIRKFRHLETLDCKALLHLTFLKQLKVWCCWKLKNMTEEKLPASITQLAITRCPLRSKLESMNDPLIYSEDEYFSLSDDTESEDE</sequence>
<evidence type="ECO:0000313" key="2">
    <source>
        <dbReference type="Proteomes" id="UP001341840"/>
    </source>
</evidence>
<protein>
    <submittedName>
        <fullName evidence="1">Uncharacterized protein</fullName>
    </submittedName>
</protein>